<reference evidence="1" key="1">
    <citation type="journal article" date="2014" name="Genome Biol. Evol.">
        <title>Pangenome evidence for extensive interdomain horizontal transfer affecting lineage core and shell genes in uncultured planktonic thaumarchaeota and euryarchaeota.</title>
        <authorList>
            <person name="Deschamps P."/>
            <person name="Zivanovic Y."/>
            <person name="Moreira D."/>
            <person name="Rodriguez-Valera F."/>
            <person name="Lopez-Garcia P."/>
        </authorList>
    </citation>
    <scope>NUCLEOTIDE SEQUENCE</scope>
</reference>
<accession>A0A075H5A9</accession>
<name>A0A075H5A9_9ARCH</name>
<sequence>MFIHYRSVQFQVVPSEHLSGFHHIPSQSNTLIHGHALEINRHGKSSQLAFAECPIGHPGNNGANLLFTERLAVALLPNYFLGQHSVSFQ</sequence>
<organism evidence="1">
    <name type="scientific">uncultured marine thaumarchaeote KM3_52_B01</name>
    <dbReference type="NCBI Taxonomy" id="1456176"/>
    <lineage>
        <taxon>Archaea</taxon>
        <taxon>Nitrososphaerota</taxon>
        <taxon>environmental samples</taxon>
    </lineage>
</organism>
<dbReference type="AlphaFoldDB" id="A0A075H5A9"/>
<dbReference type="EMBL" id="KF900918">
    <property type="protein sequence ID" value="AIF11466.1"/>
    <property type="molecule type" value="Genomic_DNA"/>
</dbReference>
<proteinExistence type="predicted"/>
<evidence type="ECO:0000313" key="1">
    <source>
        <dbReference type="EMBL" id="AIF11466.1"/>
    </source>
</evidence>
<protein>
    <submittedName>
        <fullName evidence="1">Uncharacterized protein</fullName>
    </submittedName>
</protein>